<dbReference type="PROSITE" id="PS50048">
    <property type="entry name" value="ZN2_CY6_FUNGAL_2"/>
    <property type="match status" value="1"/>
</dbReference>
<accession>A0A084AQ11</accession>
<feature type="compositionally biased region" description="Basic and acidic residues" evidence="2">
    <location>
        <begin position="1"/>
        <end position="16"/>
    </location>
</feature>
<evidence type="ECO:0000313" key="4">
    <source>
        <dbReference type="EMBL" id="KEY67390.1"/>
    </source>
</evidence>
<feature type="region of interest" description="Disordered" evidence="2">
    <location>
        <begin position="279"/>
        <end position="472"/>
    </location>
</feature>
<dbReference type="GO" id="GO:0008270">
    <property type="term" value="F:zinc ion binding"/>
    <property type="evidence" value="ECO:0007669"/>
    <property type="project" value="InterPro"/>
</dbReference>
<dbReference type="SUPFAM" id="SSF57701">
    <property type="entry name" value="Zn2/Cys6 DNA-binding domain"/>
    <property type="match status" value="1"/>
</dbReference>
<feature type="region of interest" description="Disordered" evidence="2">
    <location>
        <begin position="1"/>
        <end position="197"/>
    </location>
</feature>
<feature type="compositionally biased region" description="Pro residues" evidence="2">
    <location>
        <begin position="122"/>
        <end position="135"/>
    </location>
</feature>
<dbReference type="AlphaFoldDB" id="A0A084AQ11"/>
<sequence length="472" mass="50413">MADDRSYSRDHQHSRPEAFPARPAPARAAHPAPEAHNHPAHSDDPHRSSHAPRGSRAVMAASVTLPSIQDHRPGAGGYGLQPQTAHGYPTDPRYASPNAVNGYPPPAAQSQQSSGPNTYLPPLQPQPDPRSPGYPPQDQRSSYYDDRRPQQYPEAYPQGDYYYSGAQPSASNGYSREHRGANPFTNDFSHVPPMSQAAPRQRTSIACKYCRKRKIRCSGYQSAPGGKCQNCARMNQECVFQPVSSSTTTAFVPLSAVQGGVVAPGTQLFGAYGQPLTHSAAAAGPPGHPAQHPGSHGYPGPGVPPGQAFPGYYQPPMHSPADSYSSYAESRIDEGPPGAGTRRRRTPEEQAEGYRLPPPRPGVQEDDPRRRSPADVSNHSSPSSANYPSHHGARYSPRNPPLPHPQQIGGPPGYAGPSPAAPGTSSGGSTPARQGPASSQAQQSSSSVMSLSNLVENNDIDRTMIDRLNRPR</sequence>
<dbReference type="Pfam" id="PF00172">
    <property type="entry name" value="Zn_clus"/>
    <property type="match status" value="1"/>
</dbReference>
<protein>
    <recommendedName>
        <fullName evidence="3">Zn(2)-C6 fungal-type domain-containing protein</fullName>
    </recommendedName>
</protein>
<feature type="compositionally biased region" description="Polar residues" evidence="2">
    <location>
        <begin position="375"/>
        <end position="387"/>
    </location>
</feature>
<dbReference type="InterPro" id="IPR036864">
    <property type="entry name" value="Zn2-C6_fun-type_DNA-bd_sf"/>
</dbReference>
<dbReference type="Proteomes" id="UP000028045">
    <property type="component" value="Unassembled WGS sequence"/>
</dbReference>
<dbReference type="InterPro" id="IPR001138">
    <property type="entry name" value="Zn2Cys6_DnaBD"/>
</dbReference>
<feature type="compositionally biased region" description="Low complexity" evidence="2">
    <location>
        <begin position="415"/>
        <end position="447"/>
    </location>
</feature>
<feature type="domain" description="Zn(2)-C6 fungal-type" evidence="3">
    <location>
        <begin position="206"/>
        <end position="240"/>
    </location>
</feature>
<feature type="compositionally biased region" description="Low complexity" evidence="2">
    <location>
        <begin position="279"/>
        <end position="296"/>
    </location>
</feature>
<dbReference type="HOGENOM" id="CLU_029878_0_0_1"/>
<feature type="compositionally biased region" description="Low complexity" evidence="2">
    <location>
        <begin position="17"/>
        <end position="32"/>
    </location>
</feature>
<keyword evidence="5" id="KW-1185">Reference proteome</keyword>
<evidence type="ECO:0000313" key="5">
    <source>
        <dbReference type="Proteomes" id="UP000028045"/>
    </source>
</evidence>
<proteinExistence type="predicted"/>
<name>A0A084AQ11_STACB</name>
<feature type="compositionally biased region" description="Basic and acidic residues" evidence="2">
    <location>
        <begin position="33"/>
        <end position="47"/>
    </location>
</feature>
<feature type="compositionally biased region" description="Polar residues" evidence="2">
    <location>
        <begin position="108"/>
        <end position="117"/>
    </location>
</feature>
<reference evidence="4 5" key="1">
    <citation type="journal article" date="2014" name="BMC Genomics">
        <title>Comparative genome sequencing reveals chemotype-specific gene clusters in the toxigenic black mold Stachybotrys.</title>
        <authorList>
            <person name="Semeiks J."/>
            <person name="Borek D."/>
            <person name="Otwinowski Z."/>
            <person name="Grishin N.V."/>
        </authorList>
    </citation>
    <scope>NUCLEOTIDE SEQUENCE [LARGE SCALE GENOMIC DNA]</scope>
    <source>
        <strain evidence="5">CBS 109288 / IBT 7711</strain>
    </source>
</reference>
<dbReference type="Gene3D" id="4.10.240.10">
    <property type="entry name" value="Zn(2)-C6 fungal-type DNA-binding domain"/>
    <property type="match status" value="1"/>
</dbReference>
<evidence type="ECO:0000259" key="3">
    <source>
        <dbReference type="PROSITE" id="PS50048"/>
    </source>
</evidence>
<feature type="compositionally biased region" description="Basic and acidic residues" evidence="2">
    <location>
        <begin position="459"/>
        <end position="472"/>
    </location>
</feature>
<dbReference type="SMART" id="SM00066">
    <property type="entry name" value="GAL4"/>
    <property type="match status" value="1"/>
</dbReference>
<dbReference type="PROSITE" id="PS00463">
    <property type="entry name" value="ZN2_CY6_FUNGAL_1"/>
    <property type="match status" value="1"/>
</dbReference>
<dbReference type="EMBL" id="KL648620">
    <property type="protein sequence ID" value="KEY67390.1"/>
    <property type="molecule type" value="Genomic_DNA"/>
</dbReference>
<gene>
    <name evidence="4" type="ORF">S7711_08873</name>
</gene>
<dbReference type="CDD" id="cd00067">
    <property type="entry name" value="GAL4"/>
    <property type="match status" value="1"/>
</dbReference>
<dbReference type="GO" id="GO:0000981">
    <property type="term" value="F:DNA-binding transcription factor activity, RNA polymerase II-specific"/>
    <property type="evidence" value="ECO:0007669"/>
    <property type="project" value="InterPro"/>
</dbReference>
<evidence type="ECO:0000256" key="2">
    <source>
        <dbReference type="SAM" id="MobiDB-lite"/>
    </source>
</evidence>
<organism evidence="4 5">
    <name type="scientific">Stachybotrys chartarum (strain CBS 109288 / IBT 7711)</name>
    <name type="common">Toxic black mold</name>
    <name type="synonym">Stilbospora chartarum</name>
    <dbReference type="NCBI Taxonomy" id="1280523"/>
    <lineage>
        <taxon>Eukaryota</taxon>
        <taxon>Fungi</taxon>
        <taxon>Dikarya</taxon>
        <taxon>Ascomycota</taxon>
        <taxon>Pezizomycotina</taxon>
        <taxon>Sordariomycetes</taxon>
        <taxon>Hypocreomycetidae</taxon>
        <taxon>Hypocreales</taxon>
        <taxon>Stachybotryaceae</taxon>
        <taxon>Stachybotrys</taxon>
    </lineage>
</organism>
<dbReference type="OrthoDB" id="5401558at2759"/>
<evidence type="ECO:0000256" key="1">
    <source>
        <dbReference type="ARBA" id="ARBA00023242"/>
    </source>
</evidence>
<keyword evidence="1" id="KW-0539">Nucleus</keyword>